<evidence type="ECO:0000256" key="2">
    <source>
        <dbReference type="ARBA" id="ARBA00022692"/>
    </source>
</evidence>
<dbReference type="InterPro" id="IPR049453">
    <property type="entry name" value="Memb_transporter_dom"/>
</dbReference>
<feature type="compositionally biased region" description="Polar residues" evidence="5">
    <location>
        <begin position="276"/>
        <end position="287"/>
    </location>
</feature>
<dbReference type="Pfam" id="PF13515">
    <property type="entry name" value="FUSC_2"/>
    <property type="match status" value="1"/>
</dbReference>
<accession>A0A561WCJ1</accession>
<keyword evidence="2 6" id="KW-0812">Transmembrane</keyword>
<keyword evidence="3 6" id="KW-1133">Transmembrane helix</keyword>
<protein>
    <submittedName>
        <fullName evidence="8">Uncharacterized membrane protein YgaE (UPF0421/DUF939 family)</fullName>
    </submittedName>
</protein>
<organism evidence="8 9">
    <name type="scientific">Micromonospora palomenae</name>
    <dbReference type="NCBI Taxonomy" id="1461247"/>
    <lineage>
        <taxon>Bacteria</taxon>
        <taxon>Bacillati</taxon>
        <taxon>Actinomycetota</taxon>
        <taxon>Actinomycetes</taxon>
        <taxon>Micromonosporales</taxon>
        <taxon>Micromonosporaceae</taxon>
        <taxon>Micromonospora</taxon>
    </lineage>
</organism>
<evidence type="ECO:0000256" key="5">
    <source>
        <dbReference type="SAM" id="MobiDB-lite"/>
    </source>
</evidence>
<evidence type="ECO:0000259" key="7">
    <source>
        <dbReference type="Pfam" id="PF13515"/>
    </source>
</evidence>
<evidence type="ECO:0000256" key="6">
    <source>
        <dbReference type="SAM" id="Phobius"/>
    </source>
</evidence>
<feature type="region of interest" description="Disordered" evidence="5">
    <location>
        <begin position="276"/>
        <end position="300"/>
    </location>
</feature>
<evidence type="ECO:0000313" key="8">
    <source>
        <dbReference type="EMBL" id="TWG21584.1"/>
    </source>
</evidence>
<dbReference type="RefSeq" id="WP_170285358.1">
    <property type="nucleotide sequence ID" value="NZ_VIXA01000002.1"/>
</dbReference>
<evidence type="ECO:0000256" key="3">
    <source>
        <dbReference type="ARBA" id="ARBA00022989"/>
    </source>
</evidence>
<comment type="caution">
    <text evidence="8">The sequence shown here is derived from an EMBL/GenBank/DDBJ whole genome shotgun (WGS) entry which is preliminary data.</text>
</comment>
<dbReference type="GO" id="GO:0016020">
    <property type="term" value="C:membrane"/>
    <property type="evidence" value="ECO:0007669"/>
    <property type="project" value="UniProtKB-SubCell"/>
</dbReference>
<comment type="subcellular location">
    <subcellularLocation>
        <location evidence="1">Membrane</location>
        <topology evidence="1">Multi-pass membrane protein</topology>
    </subcellularLocation>
</comment>
<evidence type="ECO:0000256" key="4">
    <source>
        <dbReference type="ARBA" id="ARBA00023136"/>
    </source>
</evidence>
<keyword evidence="9" id="KW-1185">Reference proteome</keyword>
<feature type="transmembrane region" description="Helical" evidence="6">
    <location>
        <begin position="51"/>
        <end position="68"/>
    </location>
</feature>
<keyword evidence="4 6" id="KW-0472">Membrane</keyword>
<dbReference type="EMBL" id="VIXA01000002">
    <property type="protein sequence ID" value="TWG21584.1"/>
    <property type="molecule type" value="Genomic_DNA"/>
</dbReference>
<gene>
    <name evidence="8" type="ORF">FHX75_1297</name>
</gene>
<reference evidence="8 9" key="1">
    <citation type="submission" date="2019-06" db="EMBL/GenBank/DDBJ databases">
        <title>Sequencing the genomes of 1000 actinobacteria strains.</title>
        <authorList>
            <person name="Klenk H.-P."/>
        </authorList>
    </citation>
    <scope>NUCLEOTIDE SEQUENCE [LARGE SCALE GENOMIC DNA]</scope>
    <source>
        <strain evidence="8 9">DSM 102131</strain>
    </source>
</reference>
<sequence length="322" mass="32862">MALPLIGQCALTAGVAWWIAATIFGHQAPIFAATGSLICLSAGLGGRGRQAVDLFVGVLAGVAVGEAVQALDLGIGFLVMVPALALAMSIAALIDPRPLTYVQSGTAVLIVAALGPARSPAGYLLDVAVGGALGLLGSQVLFSPDPVKLVAAPVPEILRDTAVALRTAAEALRRGGPGLAATACKQARHANARLGRLAEARVEAHRVTGRTVRGRRRAARLHRADRSLDSVHVLVAAALLLCDDVHRQLTSDPSVASGPLPDRLTELADGLAELSAATTDRSGSRPGSTAPVPSGPGDRPVIEVHLRDATAALHRLRAAAPP</sequence>
<dbReference type="Proteomes" id="UP000319927">
    <property type="component" value="Unassembled WGS sequence"/>
</dbReference>
<dbReference type="AlphaFoldDB" id="A0A561WCJ1"/>
<evidence type="ECO:0000313" key="9">
    <source>
        <dbReference type="Proteomes" id="UP000319927"/>
    </source>
</evidence>
<name>A0A561WCJ1_9ACTN</name>
<evidence type="ECO:0000256" key="1">
    <source>
        <dbReference type="ARBA" id="ARBA00004141"/>
    </source>
</evidence>
<feature type="transmembrane region" description="Helical" evidence="6">
    <location>
        <begin position="74"/>
        <end position="94"/>
    </location>
</feature>
<proteinExistence type="predicted"/>
<feature type="transmembrane region" description="Helical" evidence="6">
    <location>
        <begin position="15"/>
        <end position="39"/>
    </location>
</feature>
<feature type="domain" description="Integral membrane bound transporter" evidence="7">
    <location>
        <begin position="17"/>
        <end position="136"/>
    </location>
</feature>